<evidence type="ECO:0000259" key="3">
    <source>
        <dbReference type="PROSITE" id="PS51186"/>
    </source>
</evidence>
<dbReference type="InterPro" id="IPR000182">
    <property type="entry name" value="GNAT_dom"/>
</dbReference>
<keyword evidence="1 4" id="KW-0808">Transferase</keyword>
<dbReference type="EMBL" id="QFWV02000001">
    <property type="protein sequence ID" value="RKF08533.1"/>
    <property type="molecule type" value="Genomic_DNA"/>
</dbReference>
<keyword evidence="5" id="KW-1185">Reference proteome</keyword>
<dbReference type="PROSITE" id="PS51186">
    <property type="entry name" value="GNAT"/>
    <property type="match status" value="1"/>
</dbReference>
<organism evidence="4 5">
    <name type="scientific">Oceaniradius stylonematis</name>
    <dbReference type="NCBI Taxonomy" id="2184161"/>
    <lineage>
        <taxon>Bacteria</taxon>
        <taxon>Pseudomonadati</taxon>
        <taxon>Pseudomonadota</taxon>
        <taxon>Alphaproteobacteria</taxon>
        <taxon>Hyphomicrobiales</taxon>
        <taxon>Ahrensiaceae</taxon>
        <taxon>Oceaniradius</taxon>
    </lineage>
</organism>
<dbReference type="AlphaFoldDB" id="A0A3A8ARU6"/>
<sequence>MPAIEIRQDDLRGPEIAALLRRHLDHMFAITPAGSVYALDLDALRVPEITFWSAWLDGELVGCIALKDIGGGHGEIKSAHTVAERRGAGIGRALVAHLIDEARIRGMKRLSLETGKTEHFRPAQELYRRFGFEETGPFGDYGPDPHSYFMTKALD</sequence>
<dbReference type="PANTHER" id="PTHR43877">
    <property type="entry name" value="AMINOALKYLPHOSPHONATE N-ACETYLTRANSFERASE-RELATED-RELATED"/>
    <property type="match status" value="1"/>
</dbReference>
<evidence type="ECO:0000313" key="4">
    <source>
        <dbReference type="EMBL" id="RKF08533.1"/>
    </source>
</evidence>
<dbReference type="GO" id="GO:0016747">
    <property type="term" value="F:acyltransferase activity, transferring groups other than amino-acyl groups"/>
    <property type="evidence" value="ECO:0007669"/>
    <property type="project" value="InterPro"/>
</dbReference>
<proteinExistence type="predicted"/>
<feature type="domain" description="N-acetyltransferase" evidence="3">
    <location>
        <begin position="4"/>
        <end position="155"/>
    </location>
</feature>
<name>A0A3A8ARU6_9HYPH</name>
<dbReference type="InterPro" id="IPR050832">
    <property type="entry name" value="Bact_Acetyltransf"/>
</dbReference>
<dbReference type="OrthoDB" id="9803233at2"/>
<dbReference type="CDD" id="cd04301">
    <property type="entry name" value="NAT_SF"/>
    <property type="match status" value="1"/>
</dbReference>
<dbReference type="Pfam" id="PF00583">
    <property type="entry name" value="Acetyltransf_1"/>
    <property type="match status" value="1"/>
</dbReference>
<gene>
    <name evidence="4" type="ORF">DEM25_000615</name>
</gene>
<dbReference type="SUPFAM" id="SSF55729">
    <property type="entry name" value="Acyl-CoA N-acyltransferases (Nat)"/>
    <property type="match status" value="1"/>
</dbReference>
<dbReference type="InterPro" id="IPR016181">
    <property type="entry name" value="Acyl_CoA_acyltransferase"/>
</dbReference>
<evidence type="ECO:0000256" key="2">
    <source>
        <dbReference type="ARBA" id="ARBA00023315"/>
    </source>
</evidence>
<comment type="caution">
    <text evidence="4">The sequence shown here is derived from an EMBL/GenBank/DDBJ whole genome shotgun (WGS) entry which is preliminary data.</text>
</comment>
<dbReference type="Proteomes" id="UP000246132">
    <property type="component" value="Unassembled WGS sequence"/>
</dbReference>
<dbReference type="RefSeq" id="WP_109766823.1">
    <property type="nucleotide sequence ID" value="NZ_JASHJQ010000004.1"/>
</dbReference>
<reference evidence="4 5" key="1">
    <citation type="journal article" date="2018" name="Int. J. Syst. Bacteriol.">
        <title>Oceaniradius stylonemae gen. nov., sp. nov., isolated from a red alga, Stylonema cornu-cervi.</title>
        <authorList>
            <person name="Jeong S."/>
        </authorList>
    </citation>
    <scope>NUCLEOTIDE SEQUENCE [LARGE SCALE GENOMIC DNA]</scope>
    <source>
        <strain evidence="4 5">StC1</strain>
    </source>
</reference>
<keyword evidence="2" id="KW-0012">Acyltransferase</keyword>
<protein>
    <submittedName>
        <fullName evidence="4">GNAT family N-acetyltransferase</fullName>
    </submittedName>
</protein>
<accession>A0A3A8ARU6</accession>
<dbReference type="Gene3D" id="3.40.630.30">
    <property type="match status" value="1"/>
</dbReference>
<evidence type="ECO:0000256" key="1">
    <source>
        <dbReference type="ARBA" id="ARBA00022679"/>
    </source>
</evidence>
<evidence type="ECO:0000313" key="5">
    <source>
        <dbReference type="Proteomes" id="UP000246132"/>
    </source>
</evidence>
<dbReference type="PANTHER" id="PTHR43877:SF5">
    <property type="entry name" value="BLL8307 PROTEIN"/>
    <property type="match status" value="1"/>
</dbReference>